<evidence type="ECO:0000256" key="3">
    <source>
        <dbReference type="ARBA" id="ARBA00012438"/>
    </source>
</evidence>
<dbReference type="Proteomes" id="UP000013190">
    <property type="component" value="Unassembled WGS sequence"/>
</dbReference>
<sequence length="444" mass="51329">MKVVSLQTKLLKTSLISSIVAGCMALLLFVVISIYQTMQVQDEIMDEISDMLLISDLTKTSGQQIDELSDQFDIEYRLSNHQQVLTQSKDFHLDQSYYKLIFKTADHYGLIWQDQKLWRSYIVDEPNSNLEVMVLQALDERFNELLHSFMSYSFILILVWLLQWIILHFLIKRQFKIIHQLSTKISAKNANDLSPIQPSVVELKELQPMITQLNNLLRRLDQSLQAEQRFTADASHELRSPLSAIQMRLQLLQRKYPEHATDFRQMQQDVNLGIQTLENLLLLARLDPEHAENLPKTCINLHTVIDEVIQALELFANQKSIQLHLEFIGNENHTILANQQLLFTCIRNIVDNAIRYTPENGHVYITLKKQSYLELIVENEGEGLKEEVFERLGERFYRALGTKTQGSGLGLSICRKIIELHHSKIVFSPSEYGGLKVSIQLNTV</sequence>
<dbReference type="SUPFAM" id="SSF55874">
    <property type="entry name" value="ATPase domain of HSP90 chaperone/DNA topoisomerase II/histidine kinase"/>
    <property type="match status" value="1"/>
</dbReference>
<comment type="subcellular location">
    <subcellularLocation>
        <location evidence="2">Membrane</location>
        <topology evidence="2">Multi-pass membrane protein</topology>
    </subcellularLocation>
</comment>
<keyword evidence="7" id="KW-0418">Kinase</keyword>
<dbReference type="InterPro" id="IPR005467">
    <property type="entry name" value="His_kinase_dom"/>
</dbReference>
<keyword evidence="4" id="KW-0597">Phosphoprotein</keyword>
<dbReference type="SMART" id="SM00388">
    <property type="entry name" value="HisKA"/>
    <property type="match status" value="1"/>
</dbReference>
<evidence type="ECO:0000256" key="10">
    <source>
        <dbReference type="ARBA" id="ARBA00023136"/>
    </source>
</evidence>
<reference evidence="13 14" key="2">
    <citation type="journal article" date="2016" name="Int. J. Syst. Evol. Microbiol.">
        <title>Taxonomy of haemolytic and/or proteolytic strains of the genus Acinetobacter with the proposal of Acinetobacter courvalinii sp. nov. (genomic species 14 sensu Bouvet &amp; Jeanjean), Acinetobacter dispersus sp. nov. (genomic species 17), Acinetobacter modestus sp. nov., Acinetobacter proteolyticus sp. nov. and Acinetobacter vivianii sp. nov.</title>
        <authorList>
            <person name="Nemec A."/>
            <person name="Radolfova-Krizova L."/>
            <person name="Maixnerova M."/>
            <person name="Vrestiakova E."/>
            <person name="Jezek P."/>
            <person name="Sedo O."/>
        </authorList>
    </citation>
    <scope>NUCLEOTIDE SEQUENCE [LARGE SCALE GENOMIC DNA]</scope>
    <source>
        <strain evidence="13 14">NIPH 236</strain>
    </source>
</reference>
<dbReference type="Pfam" id="PF02518">
    <property type="entry name" value="HATPase_c"/>
    <property type="match status" value="1"/>
</dbReference>
<dbReference type="Gene3D" id="3.30.565.10">
    <property type="entry name" value="Histidine kinase-like ATPase, C-terminal domain"/>
    <property type="match status" value="1"/>
</dbReference>
<dbReference type="InterPro" id="IPR050428">
    <property type="entry name" value="TCS_sensor_his_kinase"/>
</dbReference>
<dbReference type="InterPro" id="IPR004358">
    <property type="entry name" value="Sig_transdc_His_kin-like_C"/>
</dbReference>
<evidence type="ECO:0000256" key="2">
    <source>
        <dbReference type="ARBA" id="ARBA00004141"/>
    </source>
</evidence>
<organism evidence="13 14">
    <name type="scientific">Acinetobacter modestus</name>
    <dbReference type="NCBI Taxonomy" id="1776740"/>
    <lineage>
        <taxon>Bacteria</taxon>
        <taxon>Pseudomonadati</taxon>
        <taxon>Pseudomonadota</taxon>
        <taxon>Gammaproteobacteria</taxon>
        <taxon>Moraxellales</taxon>
        <taxon>Moraxellaceae</taxon>
        <taxon>Acinetobacter</taxon>
    </lineage>
</organism>
<dbReference type="InterPro" id="IPR036097">
    <property type="entry name" value="HisK_dim/P_sf"/>
</dbReference>
<evidence type="ECO:0000256" key="6">
    <source>
        <dbReference type="ARBA" id="ARBA00022692"/>
    </source>
</evidence>
<dbReference type="PROSITE" id="PS50109">
    <property type="entry name" value="HIS_KIN"/>
    <property type="match status" value="1"/>
</dbReference>
<evidence type="ECO:0000313" key="14">
    <source>
        <dbReference type="Proteomes" id="UP000013190"/>
    </source>
</evidence>
<gene>
    <name evidence="13" type="ORF">F992_01789</name>
</gene>
<dbReference type="InterPro" id="IPR036890">
    <property type="entry name" value="HATPase_C_sf"/>
</dbReference>
<evidence type="ECO:0000256" key="11">
    <source>
        <dbReference type="SAM" id="Phobius"/>
    </source>
</evidence>
<protein>
    <recommendedName>
        <fullName evidence="3">histidine kinase</fullName>
        <ecNumber evidence="3">2.7.13.3</ecNumber>
    </recommendedName>
</protein>
<evidence type="ECO:0000256" key="8">
    <source>
        <dbReference type="ARBA" id="ARBA00022989"/>
    </source>
</evidence>
<keyword evidence="14" id="KW-1185">Reference proteome</keyword>
<dbReference type="InterPro" id="IPR003661">
    <property type="entry name" value="HisK_dim/P_dom"/>
</dbReference>
<dbReference type="Gene3D" id="1.10.287.130">
    <property type="match status" value="1"/>
</dbReference>
<dbReference type="EC" id="2.7.13.3" evidence="3"/>
<dbReference type="PANTHER" id="PTHR45436:SF15">
    <property type="entry name" value="SENSOR HISTIDINE KINASE CUSS"/>
    <property type="match status" value="1"/>
</dbReference>
<dbReference type="SMART" id="SM00387">
    <property type="entry name" value="HATPase_c"/>
    <property type="match status" value="1"/>
</dbReference>
<comment type="catalytic activity">
    <reaction evidence="1">
        <text>ATP + protein L-histidine = ADP + protein N-phospho-L-histidine.</text>
        <dbReference type="EC" id="2.7.13.3"/>
    </reaction>
</comment>
<dbReference type="EMBL" id="APOJ01000023">
    <property type="protein sequence ID" value="ENU27182.1"/>
    <property type="molecule type" value="Genomic_DNA"/>
</dbReference>
<dbReference type="PROSITE" id="PS51257">
    <property type="entry name" value="PROKAR_LIPOPROTEIN"/>
    <property type="match status" value="1"/>
</dbReference>
<dbReference type="CDD" id="cd00082">
    <property type="entry name" value="HisKA"/>
    <property type="match status" value="1"/>
</dbReference>
<keyword evidence="5" id="KW-0808">Transferase</keyword>
<comment type="caution">
    <text evidence="13">The sequence shown here is derived from an EMBL/GenBank/DDBJ whole genome shotgun (WGS) entry which is preliminary data.</text>
</comment>
<feature type="domain" description="Histidine kinase" evidence="12">
    <location>
        <begin position="233"/>
        <end position="444"/>
    </location>
</feature>
<keyword evidence="10 11" id="KW-0472">Membrane</keyword>
<evidence type="ECO:0000256" key="1">
    <source>
        <dbReference type="ARBA" id="ARBA00000085"/>
    </source>
</evidence>
<evidence type="ECO:0000256" key="7">
    <source>
        <dbReference type="ARBA" id="ARBA00022777"/>
    </source>
</evidence>
<evidence type="ECO:0000256" key="5">
    <source>
        <dbReference type="ARBA" id="ARBA00022679"/>
    </source>
</evidence>
<accession>A0ABN0JP59</accession>
<dbReference type="PRINTS" id="PR00344">
    <property type="entry name" value="BCTRLSENSOR"/>
</dbReference>
<evidence type="ECO:0000256" key="4">
    <source>
        <dbReference type="ARBA" id="ARBA00022553"/>
    </source>
</evidence>
<dbReference type="PANTHER" id="PTHR45436">
    <property type="entry name" value="SENSOR HISTIDINE KINASE YKOH"/>
    <property type="match status" value="1"/>
</dbReference>
<feature type="transmembrane region" description="Helical" evidence="11">
    <location>
        <begin position="15"/>
        <end position="35"/>
    </location>
</feature>
<feature type="transmembrane region" description="Helical" evidence="11">
    <location>
        <begin position="149"/>
        <end position="171"/>
    </location>
</feature>
<dbReference type="GeneID" id="92835180"/>
<dbReference type="RefSeq" id="WP_004661887.1">
    <property type="nucleotide sequence ID" value="NZ_BMDV01000002.1"/>
</dbReference>
<evidence type="ECO:0000256" key="9">
    <source>
        <dbReference type="ARBA" id="ARBA00023012"/>
    </source>
</evidence>
<evidence type="ECO:0000259" key="12">
    <source>
        <dbReference type="PROSITE" id="PS50109"/>
    </source>
</evidence>
<dbReference type="InterPro" id="IPR003594">
    <property type="entry name" value="HATPase_dom"/>
</dbReference>
<evidence type="ECO:0000313" key="13">
    <source>
        <dbReference type="EMBL" id="ENU27182.1"/>
    </source>
</evidence>
<keyword evidence="8 11" id="KW-1133">Transmembrane helix</keyword>
<reference evidence="14" key="1">
    <citation type="submission" date="2013-02" db="EMBL/GenBank/DDBJ databases">
        <title>The Genome Sequence of Acinetobacter sp. NIPH 236.</title>
        <authorList>
            <consortium name="The Broad Institute Genome Sequencing Platform"/>
            <consortium name="The Broad Institute Genome Sequencing Center for Infectious Disease"/>
            <person name="Cerqueira G."/>
            <person name="Feldgarden M."/>
            <person name="Courvalin P."/>
            <person name="Perichon B."/>
            <person name="Grillot-Courvalin C."/>
            <person name="Clermont D."/>
            <person name="Rocha E."/>
            <person name="Yoon E.-J."/>
            <person name="Nemec A."/>
            <person name="Walker B."/>
            <person name="Young S.K."/>
            <person name="Zeng Q."/>
            <person name="Gargeya S."/>
            <person name="Fitzgerald M."/>
            <person name="Haas B."/>
            <person name="Abouelleil A."/>
            <person name="Alvarado L."/>
            <person name="Arachchi H.M."/>
            <person name="Berlin A.M."/>
            <person name="Chapman S.B."/>
            <person name="Dewar J."/>
            <person name="Goldberg J."/>
            <person name="Griggs A."/>
            <person name="Gujja S."/>
            <person name="Hansen M."/>
            <person name="Howarth C."/>
            <person name="Imamovic A."/>
            <person name="Larimer J."/>
            <person name="McCowan C."/>
            <person name="Murphy C."/>
            <person name="Neiman D."/>
            <person name="Pearson M."/>
            <person name="Priest M."/>
            <person name="Roberts A."/>
            <person name="Saif S."/>
            <person name="Shea T."/>
            <person name="Sisk P."/>
            <person name="Sykes S."/>
            <person name="Wortman J."/>
            <person name="Nusbaum C."/>
            <person name="Birren B."/>
        </authorList>
    </citation>
    <scope>NUCLEOTIDE SEQUENCE [LARGE SCALE GENOMIC DNA]</scope>
    <source>
        <strain evidence="14">NIPH 236</strain>
    </source>
</reference>
<dbReference type="SUPFAM" id="SSF47384">
    <property type="entry name" value="Homodimeric domain of signal transducing histidine kinase"/>
    <property type="match status" value="1"/>
</dbReference>
<name>A0ABN0JP59_9GAMM</name>
<keyword evidence="9" id="KW-0902">Two-component regulatory system</keyword>
<dbReference type="Pfam" id="PF00512">
    <property type="entry name" value="HisKA"/>
    <property type="match status" value="1"/>
</dbReference>
<keyword evidence="6 11" id="KW-0812">Transmembrane</keyword>
<proteinExistence type="predicted"/>